<evidence type="ECO:0000313" key="12">
    <source>
        <dbReference type="Proteomes" id="UP000036403"/>
    </source>
</evidence>
<evidence type="ECO:0000256" key="5">
    <source>
        <dbReference type="ARBA" id="ARBA00022725"/>
    </source>
</evidence>
<name>A0A0J7KHD4_LASNI</name>
<dbReference type="PaxDb" id="67767-A0A0J7KHD4"/>
<comment type="subcellular location">
    <subcellularLocation>
        <location evidence="1">Cell membrane</location>
        <topology evidence="1">Multi-pass membrane protein</topology>
    </subcellularLocation>
</comment>
<dbReference type="Proteomes" id="UP000036403">
    <property type="component" value="Unassembled WGS sequence"/>
</dbReference>
<keyword evidence="4 10" id="KW-0812">Transmembrane</keyword>
<evidence type="ECO:0000313" key="11">
    <source>
        <dbReference type="EMBL" id="KMQ89639.1"/>
    </source>
</evidence>
<dbReference type="PANTHER" id="PTHR21137:SF35">
    <property type="entry name" value="ODORANT RECEPTOR 19A-RELATED"/>
    <property type="match status" value="1"/>
</dbReference>
<evidence type="ECO:0000256" key="2">
    <source>
        <dbReference type="ARBA" id="ARBA00022475"/>
    </source>
</evidence>
<dbReference type="EMBL" id="LBMM01007538">
    <property type="protein sequence ID" value="KMQ89639.1"/>
    <property type="molecule type" value="Genomic_DNA"/>
</dbReference>
<dbReference type="GO" id="GO:0005886">
    <property type="term" value="C:plasma membrane"/>
    <property type="evidence" value="ECO:0007669"/>
    <property type="project" value="UniProtKB-SubCell"/>
</dbReference>
<protein>
    <submittedName>
        <fullName evidence="11">Odorant receptor 13a</fullName>
    </submittedName>
</protein>
<comment type="caution">
    <text evidence="11">The sequence shown here is derived from an EMBL/GenBank/DDBJ whole genome shotgun (WGS) entry which is preliminary data.</text>
</comment>
<sequence>MSHATAMGFVITPILGFGKDEWTLPTKSYVPYSVSEIFPYVATYLQQTAALFYAIMLNVSFDSLVYGFTIHACGQIELICRRLTDNIRASVNFQKESSANASIEECIKHHILVHTFVKKVGALFIWTVMVLFLFSLIILCTSIFLISKVGALLSIIPFN</sequence>
<feature type="transmembrane region" description="Helical" evidence="10">
    <location>
        <begin position="123"/>
        <end position="146"/>
    </location>
</feature>
<keyword evidence="2" id="KW-1003">Cell membrane</keyword>
<accession>A0A0J7KHD4</accession>
<evidence type="ECO:0000256" key="8">
    <source>
        <dbReference type="ARBA" id="ARBA00023170"/>
    </source>
</evidence>
<dbReference type="GO" id="GO:0007165">
    <property type="term" value="P:signal transduction"/>
    <property type="evidence" value="ECO:0007669"/>
    <property type="project" value="UniProtKB-KW"/>
</dbReference>
<dbReference type="InterPro" id="IPR004117">
    <property type="entry name" value="7tm6_olfct_rcpt"/>
</dbReference>
<evidence type="ECO:0000256" key="7">
    <source>
        <dbReference type="ARBA" id="ARBA00023136"/>
    </source>
</evidence>
<evidence type="ECO:0000256" key="4">
    <source>
        <dbReference type="ARBA" id="ARBA00022692"/>
    </source>
</evidence>
<dbReference type="GO" id="GO:0005549">
    <property type="term" value="F:odorant binding"/>
    <property type="evidence" value="ECO:0007669"/>
    <property type="project" value="InterPro"/>
</dbReference>
<evidence type="ECO:0000256" key="1">
    <source>
        <dbReference type="ARBA" id="ARBA00004651"/>
    </source>
</evidence>
<evidence type="ECO:0000256" key="6">
    <source>
        <dbReference type="ARBA" id="ARBA00022989"/>
    </source>
</evidence>
<evidence type="ECO:0000256" key="9">
    <source>
        <dbReference type="ARBA" id="ARBA00023224"/>
    </source>
</evidence>
<keyword evidence="3" id="KW-0716">Sensory transduction</keyword>
<reference evidence="11 12" key="1">
    <citation type="submission" date="2015-04" db="EMBL/GenBank/DDBJ databases">
        <title>Lasius niger genome sequencing.</title>
        <authorList>
            <person name="Konorov E.A."/>
            <person name="Nikitin M.A."/>
            <person name="Kirill M.V."/>
            <person name="Chang P."/>
        </authorList>
    </citation>
    <scope>NUCLEOTIDE SEQUENCE [LARGE SCALE GENOMIC DNA]</scope>
    <source>
        <tissue evidence="11">Whole</tissue>
    </source>
</reference>
<dbReference type="GO" id="GO:0004984">
    <property type="term" value="F:olfactory receptor activity"/>
    <property type="evidence" value="ECO:0007669"/>
    <property type="project" value="InterPro"/>
</dbReference>
<dbReference type="Pfam" id="PF02949">
    <property type="entry name" value="7tm_6"/>
    <property type="match status" value="1"/>
</dbReference>
<proteinExistence type="predicted"/>
<keyword evidence="5" id="KW-0552">Olfaction</keyword>
<evidence type="ECO:0000256" key="3">
    <source>
        <dbReference type="ARBA" id="ARBA00022606"/>
    </source>
</evidence>
<keyword evidence="6 10" id="KW-1133">Transmembrane helix</keyword>
<dbReference type="AlphaFoldDB" id="A0A0J7KHD4"/>
<dbReference type="OrthoDB" id="6597368at2759"/>
<evidence type="ECO:0000256" key="10">
    <source>
        <dbReference type="SAM" id="Phobius"/>
    </source>
</evidence>
<dbReference type="PANTHER" id="PTHR21137">
    <property type="entry name" value="ODORANT RECEPTOR"/>
    <property type="match status" value="1"/>
</dbReference>
<keyword evidence="12" id="KW-1185">Reference proteome</keyword>
<keyword evidence="8 11" id="KW-0675">Receptor</keyword>
<keyword evidence="7 10" id="KW-0472">Membrane</keyword>
<gene>
    <name evidence="11" type="ORF">RF55_10708</name>
</gene>
<keyword evidence="9" id="KW-0807">Transducer</keyword>
<organism evidence="11 12">
    <name type="scientific">Lasius niger</name>
    <name type="common">Black garden ant</name>
    <dbReference type="NCBI Taxonomy" id="67767"/>
    <lineage>
        <taxon>Eukaryota</taxon>
        <taxon>Metazoa</taxon>
        <taxon>Ecdysozoa</taxon>
        <taxon>Arthropoda</taxon>
        <taxon>Hexapoda</taxon>
        <taxon>Insecta</taxon>
        <taxon>Pterygota</taxon>
        <taxon>Neoptera</taxon>
        <taxon>Endopterygota</taxon>
        <taxon>Hymenoptera</taxon>
        <taxon>Apocrita</taxon>
        <taxon>Aculeata</taxon>
        <taxon>Formicoidea</taxon>
        <taxon>Formicidae</taxon>
        <taxon>Formicinae</taxon>
        <taxon>Lasius</taxon>
        <taxon>Lasius</taxon>
    </lineage>
</organism>